<sequence>MLKAYPTFFSNALRLVVCTLLLISGVLFTHNAHAQAEVQPWGNMVGIRNKGQLYTFGSSLRVFGADGKHKAFTAKEKQSPKYSRLGDAQSVVTRIDSLFFKQTITEAGPGKAKVKVETIVKQDTTLQGLFFCITLPAAEYTGATVLLSGTKSDELNQGTSVLPNTFINTDAKAVEAVAATRKLNVDFESLQRIVARVDASGDIELYIPLAMGMVHRGDTLRKEFTIKAQGDVDEQPVNIAINTTQRGRAFAGLGGNFRLQNPKTDPQVIDYSLQNLRVAWGRVELPWRFWQPNKDVNPAGGELTPFVLKSMQMAKRLDSAGMPIILSAWAPPAWAVVGEPRFQPTPEGVWGNPLNHDNDEAIYKSITDYILYMKSHFGFEVKMFSFNESDLGINIRQTAEEHRNFIKGLGAYMASKGLRTKVMLGDNSDATTYNFIYPAMADPEARKYIGAISFHSWRGWETETLQKWADAATQLNLPLIVGEGSIDAAAWNYPGIFQETTYALEEINLYARMLAICQPETILQWQLTADYSPLIGGGIFGNNEPLHPGQRFWNLKQLATTPKGLFAMPVSADRPGISAAAMGDNGTTTYALHLVNNGSTRDVVLSGLPASITHLRYYITNTKMNMKEEDVEVKDGVAKFKLPAVSFVSLMTK</sequence>
<dbReference type="EMBL" id="MBTF01000001">
    <property type="protein sequence ID" value="OOQ62219.1"/>
    <property type="molecule type" value="Genomic_DNA"/>
</dbReference>
<name>A0A1S9PMR0_9SPHI</name>
<keyword evidence="3" id="KW-1185">Reference proteome</keyword>
<feature type="chain" id="PRO_5013182112" description="Glycosyl hydrolase family 30 beta sandwich domain-containing protein" evidence="1">
    <location>
        <begin position="35"/>
        <end position="653"/>
    </location>
</feature>
<accession>A0A1S9PMR0</accession>
<protein>
    <recommendedName>
        <fullName evidence="4">Glycosyl hydrolase family 30 beta sandwich domain-containing protein</fullName>
    </recommendedName>
</protein>
<evidence type="ECO:0008006" key="4">
    <source>
        <dbReference type="Google" id="ProtNLM"/>
    </source>
</evidence>
<evidence type="ECO:0000256" key="1">
    <source>
        <dbReference type="SAM" id="SignalP"/>
    </source>
</evidence>
<dbReference type="AlphaFoldDB" id="A0A1S9PMR0"/>
<keyword evidence="1" id="KW-0732">Signal</keyword>
<comment type="caution">
    <text evidence="2">The sequence shown here is derived from an EMBL/GenBank/DDBJ whole genome shotgun (WGS) entry which is preliminary data.</text>
</comment>
<feature type="signal peptide" evidence="1">
    <location>
        <begin position="1"/>
        <end position="34"/>
    </location>
</feature>
<organism evidence="2 3">
    <name type="scientific">Mucilaginibacter pedocola</name>
    <dbReference type="NCBI Taxonomy" id="1792845"/>
    <lineage>
        <taxon>Bacteria</taxon>
        <taxon>Pseudomonadati</taxon>
        <taxon>Bacteroidota</taxon>
        <taxon>Sphingobacteriia</taxon>
        <taxon>Sphingobacteriales</taxon>
        <taxon>Sphingobacteriaceae</taxon>
        <taxon>Mucilaginibacter</taxon>
    </lineage>
</organism>
<reference evidence="2 3" key="1">
    <citation type="submission" date="2016-07" db="EMBL/GenBank/DDBJ databases">
        <title>Genomic analysis of zinc-resistant bacterium Mucilaginibacter pedocola TBZ30.</title>
        <authorList>
            <person name="Huang J."/>
            <person name="Tang J."/>
        </authorList>
    </citation>
    <scope>NUCLEOTIDE SEQUENCE [LARGE SCALE GENOMIC DNA]</scope>
    <source>
        <strain evidence="2 3">TBZ30</strain>
    </source>
</reference>
<evidence type="ECO:0000313" key="3">
    <source>
        <dbReference type="Proteomes" id="UP000189739"/>
    </source>
</evidence>
<dbReference type="Proteomes" id="UP000189739">
    <property type="component" value="Unassembled WGS sequence"/>
</dbReference>
<gene>
    <name evidence="2" type="ORF">BC343_04030</name>
</gene>
<proteinExistence type="predicted"/>
<dbReference type="InterPro" id="IPR017853">
    <property type="entry name" value="GH"/>
</dbReference>
<dbReference type="SUPFAM" id="SSF51445">
    <property type="entry name" value="(Trans)glycosidases"/>
    <property type="match status" value="1"/>
</dbReference>
<evidence type="ECO:0000313" key="2">
    <source>
        <dbReference type="EMBL" id="OOQ62219.1"/>
    </source>
</evidence>
<dbReference type="STRING" id="1792845.BC343_04030"/>
<dbReference type="Gene3D" id="3.20.20.80">
    <property type="entry name" value="Glycosidases"/>
    <property type="match status" value="1"/>
</dbReference>